<gene>
    <name evidence="2" type="ORF">CPB84DRAFT_375704</name>
</gene>
<keyword evidence="3" id="KW-1185">Reference proteome</keyword>
<comment type="caution">
    <text evidence="2">The sequence shown here is derived from an EMBL/GenBank/DDBJ whole genome shotgun (WGS) entry which is preliminary data.</text>
</comment>
<accession>A0A9P5THL3</accession>
<dbReference type="OrthoDB" id="288590at2759"/>
<dbReference type="InterPro" id="IPR027443">
    <property type="entry name" value="IPNS-like_sf"/>
</dbReference>
<organism evidence="2 3">
    <name type="scientific">Gymnopilus junonius</name>
    <name type="common">Spectacular rustgill mushroom</name>
    <name type="synonym">Gymnopilus spectabilis subsp. junonius</name>
    <dbReference type="NCBI Taxonomy" id="109634"/>
    <lineage>
        <taxon>Eukaryota</taxon>
        <taxon>Fungi</taxon>
        <taxon>Dikarya</taxon>
        <taxon>Basidiomycota</taxon>
        <taxon>Agaricomycotina</taxon>
        <taxon>Agaricomycetes</taxon>
        <taxon>Agaricomycetidae</taxon>
        <taxon>Agaricales</taxon>
        <taxon>Agaricineae</taxon>
        <taxon>Hymenogastraceae</taxon>
        <taxon>Gymnopilus</taxon>
    </lineage>
</organism>
<dbReference type="AlphaFoldDB" id="A0A9P5THL3"/>
<dbReference type="Proteomes" id="UP000724874">
    <property type="component" value="Unassembled WGS sequence"/>
</dbReference>
<feature type="domain" description="Non-haem dioxygenase N-terminal" evidence="1">
    <location>
        <begin position="17"/>
        <end position="56"/>
    </location>
</feature>
<dbReference type="SUPFAM" id="SSF51197">
    <property type="entry name" value="Clavaminate synthase-like"/>
    <property type="match status" value="1"/>
</dbReference>
<evidence type="ECO:0000259" key="1">
    <source>
        <dbReference type="Pfam" id="PF14226"/>
    </source>
</evidence>
<protein>
    <recommendedName>
        <fullName evidence="1">Non-haem dioxygenase N-terminal domain-containing protein</fullName>
    </recommendedName>
</protein>
<name>A0A9P5THL3_GYMJU</name>
<proteinExistence type="predicted"/>
<dbReference type="EMBL" id="JADNYJ010000174">
    <property type="protein sequence ID" value="KAF8877150.1"/>
    <property type="molecule type" value="Genomic_DNA"/>
</dbReference>
<dbReference type="Pfam" id="PF14226">
    <property type="entry name" value="DIOX_N"/>
    <property type="match status" value="1"/>
</dbReference>
<dbReference type="InterPro" id="IPR026992">
    <property type="entry name" value="DIOX_N"/>
</dbReference>
<sequence length="84" mass="9586">MSLIGTADSLDLDFQNVPIIDLRNISSKDPLQQRRLAEEIRDACIRVGFFYGSSHPWAVANNYMRSLLDSEEPWHPREPNRGGT</sequence>
<evidence type="ECO:0000313" key="3">
    <source>
        <dbReference type="Proteomes" id="UP000724874"/>
    </source>
</evidence>
<reference evidence="2" key="1">
    <citation type="submission" date="2020-11" db="EMBL/GenBank/DDBJ databases">
        <authorList>
            <consortium name="DOE Joint Genome Institute"/>
            <person name="Ahrendt S."/>
            <person name="Riley R."/>
            <person name="Andreopoulos W."/>
            <person name="LaButti K."/>
            <person name="Pangilinan J."/>
            <person name="Ruiz-duenas F.J."/>
            <person name="Barrasa J.M."/>
            <person name="Sanchez-Garcia M."/>
            <person name="Camarero S."/>
            <person name="Miyauchi S."/>
            <person name="Serrano A."/>
            <person name="Linde D."/>
            <person name="Babiker R."/>
            <person name="Drula E."/>
            <person name="Ayuso-Fernandez I."/>
            <person name="Pacheco R."/>
            <person name="Padilla G."/>
            <person name="Ferreira P."/>
            <person name="Barriuso J."/>
            <person name="Kellner H."/>
            <person name="Castanera R."/>
            <person name="Alfaro M."/>
            <person name="Ramirez L."/>
            <person name="Pisabarro A.G."/>
            <person name="Kuo A."/>
            <person name="Tritt A."/>
            <person name="Lipzen A."/>
            <person name="He G."/>
            <person name="Yan M."/>
            <person name="Ng V."/>
            <person name="Cullen D."/>
            <person name="Martin F."/>
            <person name="Rosso M.-N."/>
            <person name="Henrissat B."/>
            <person name="Hibbett D."/>
            <person name="Martinez A.T."/>
            <person name="Grigoriev I.V."/>
        </authorList>
    </citation>
    <scope>NUCLEOTIDE SEQUENCE</scope>
    <source>
        <strain evidence="2">AH 44721</strain>
    </source>
</reference>
<evidence type="ECO:0000313" key="2">
    <source>
        <dbReference type="EMBL" id="KAF8877150.1"/>
    </source>
</evidence>
<dbReference type="Gene3D" id="2.60.120.330">
    <property type="entry name" value="B-lactam Antibiotic, Isopenicillin N Synthase, Chain"/>
    <property type="match status" value="1"/>
</dbReference>